<feature type="modified residue" description="4-aspartylphosphate" evidence="2">
    <location>
        <position position="53"/>
    </location>
</feature>
<dbReference type="InterPro" id="IPR001789">
    <property type="entry name" value="Sig_transdc_resp-reg_receiver"/>
</dbReference>
<feature type="domain" description="Response regulatory" evidence="3">
    <location>
        <begin position="2"/>
        <end position="116"/>
    </location>
</feature>
<organism evidence="4 5">
    <name type="scientific">Breznakiella homolactica</name>
    <dbReference type="NCBI Taxonomy" id="2798577"/>
    <lineage>
        <taxon>Bacteria</taxon>
        <taxon>Pseudomonadati</taxon>
        <taxon>Spirochaetota</taxon>
        <taxon>Spirochaetia</taxon>
        <taxon>Spirochaetales</taxon>
        <taxon>Breznakiellaceae</taxon>
        <taxon>Breznakiella</taxon>
    </lineage>
</organism>
<dbReference type="InterPro" id="IPR011006">
    <property type="entry name" value="CheY-like_superfamily"/>
</dbReference>
<evidence type="ECO:0000259" key="3">
    <source>
        <dbReference type="PROSITE" id="PS50110"/>
    </source>
</evidence>
<sequence length="264" mass="29683">MNCIAVDDELFALKDLTEAITSAAPDVSIRQFLTPMQAVEYSVQNTVDVAFLDIEMDRLNGLELAKRLKDISPKTNIVFVTGYSEYALDAFSIFASGYILKPVSPEAIASVMDNLRNPVPVRDDPRVRVQTFGNFEVFAGDRTVHFSRSKSKELFAYLIHKRGTGCTSKEIASVLFENQPYSISIQKQVQTCLSSMLKDFKDAGIQNIIHRSYNCTSVDISMINCDYYRFIGGDPQAVNEYTGEYMSNYSWADFIIGYLDSKVL</sequence>
<name>A0A7T7XPN0_9SPIR</name>
<evidence type="ECO:0000313" key="4">
    <source>
        <dbReference type="EMBL" id="QQO10152.1"/>
    </source>
</evidence>
<dbReference type="PROSITE" id="PS50110">
    <property type="entry name" value="RESPONSE_REGULATORY"/>
    <property type="match status" value="1"/>
</dbReference>
<dbReference type="Pfam" id="PF00072">
    <property type="entry name" value="Response_reg"/>
    <property type="match status" value="1"/>
</dbReference>
<dbReference type="SMART" id="SM00448">
    <property type="entry name" value="REC"/>
    <property type="match status" value="1"/>
</dbReference>
<reference evidence="4" key="1">
    <citation type="submission" date="2021-01" db="EMBL/GenBank/DDBJ databases">
        <title>Description of Breznakiella homolactica.</title>
        <authorList>
            <person name="Song Y."/>
            <person name="Brune A."/>
        </authorList>
    </citation>
    <scope>NUCLEOTIDE SEQUENCE</scope>
    <source>
        <strain evidence="4">RmG30</strain>
    </source>
</reference>
<evidence type="ECO:0000313" key="5">
    <source>
        <dbReference type="Proteomes" id="UP000595917"/>
    </source>
</evidence>
<dbReference type="RefSeq" id="WP_215627456.1">
    <property type="nucleotide sequence ID" value="NZ_CP067089.2"/>
</dbReference>
<dbReference type="InterPro" id="IPR036388">
    <property type="entry name" value="WH-like_DNA-bd_sf"/>
</dbReference>
<dbReference type="SUPFAM" id="SSF52172">
    <property type="entry name" value="CheY-like"/>
    <property type="match status" value="1"/>
</dbReference>
<dbReference type="AlphaFoldDB" id="A0A7T7XPN0"/>
<dbReference type="PANTHER" id="PTHR44591">
    <property type="entry name" value="STRESS RESPONSE REGULATOR PROTEIN 1"/>
    <property type="match status" value="1"/>
</dbReference>
<dbReference type="EMBL" id="CP067089">
    <property type="protein sequence ID" value="QQO10152.1"/>
    <property type="molecule type" value="Genomic_DNA"/>
</dbReference>
<protein>
    <submittedName>
        <fullName evidence="4">Response regulator</fullName>
    </submittedName>
</protein>
<dbReference type="Gene3D" id="1.10.10.10">
    <property type="entry name" value="Winged helix-like DNA-binding domain superfamily/Winged helix DNA-binding domain"/>
    <property type="match status" value="1"/>
</dbReference>
<dbReference type="KEGG" id="bhc:JFL75_04320"/>
<keyword evidence="5" id="KW-1185">Reference proteome</keyword>
<dbReference type="Proteomes" id="UP000595917">
    <property type="component" value="Chromosome"/>
</dbReference>
<dbReference type="InterPro" id="IPR050595">
    <property type="entry name" value="Bact_response_regulator"/>
</dbReference>
<evidence type="ECO:0000256" key="2">
    <source>
        <dbReference type="PROSITE-ProRule" id="PRU00169"/>
    </source>
</evidence>
<dbReference type="Gene3D" id="3.40.50.2300">
    <property type="match status" value="1"/>
</dbReference>
<proteinExistence type="predicted"/>
<keyword evidence="1 2" id="KW-0597">Phosphoprotein</keyword>
<dbReference type="GO" id="GO:0000160">
    <property type="term" value="P:phosphorelay signal transduction system"/>
    <property type="evidence" value="ECO:0007669"/>
    <property type="project" value="InterPro"/>
</dbReference>
<gene>
    <name evidence="4" type="ORF">JFL75_04320</name>
</gene>
<accession>A0A7T7XPN0</accession>
<dbReference type="PANTHER" id="PTHR44591:SF3">
    <property type="entry name" value="RESPONSE REGULATORY DOMAIN-CONTAINING PROTEIN"/>
    <property type="match status" value="1"/>
</dbReference>
<evidence type="ECO:0000256" key="1">
    <source>
        <dbReference type="ARBA" id="ARBA00022553"/>
    </source>
</evidence>